<evidence type="ECO:0000256" key="1">
    <source>
        <dbReference type="SAM" id="Phobius"/>
    </source>
</evidence>
<organism evidence="2 3">
    <name type="scientific">Brassica cretica</name>
    <name type="common">Mustard</name>
    <dbReference type="NCBI Taxonomy" id="69181"/>
    <lineage>
        <taxon>Eukaryota</taxon>
        <taxon>Viridiplantae</taxon>
        <taxon>Streptophyta</taxon>
        <taxon>Embryophyta</taxon>
        <taxon>Tracheophyta</taxon>
        <taxon>Spermatophyta</taxon>
        <taxon>Magnoliopsida</taxon>
        <taxon>eudicotyledons</taxon>
        <taxon>Gunneridae</taxon>
        <taxon>Pentapetalae</taxon>
        <taxon>rosids</taxon>
        <taxon>malvids</taxon>
        <taxon>Brassicales</taxon>
        <taxon>Brassicaceae</taxon>
        <taxon>Brassiceae</taxon>
        <taxon>Brassica</taxon>
    </lineage>
</organism>
<comment type="caution">
    <text evidence="2">The sequence shown here is derived from an EMBL/GenBank/DDBJ whole genome shotgun (WGS) entry which is preliminary data.</text>
</comment>
<name>A0ABQ7DRB4_BRACR</name>
<keyword evidence="1" id="KW-0812">Transmembrane</keyword>
<evidence type="ECO:0000313" key="3">
    <source>
        <dbReference type="Proteomes" id="UP000266723"/>
    </source>
</evidence>
<evidence type="ECO:0000313" key="2">
    <source>
        <dbReference type="EMBL" id="KAF3580209.1"/>
    </source>
</evidence>
<protein>
    <submittedName>
        <fullName evidence="2">Uncharacterized protein</fullName>
    </submittedName>
</protein>
<gene>
    <name evidence="2" type="ORF">DY000_02029457</name>
</gene>
<sequence>MMLAFVLHQEMMYTTDTYMRFWKSSIWAWLDCAVLFSIVIGTTTLQIEVCYIKYPQVRNRDDPWVTVTRLNPRGRVQGSSELGYVPRKFPPLGKFRGLRSSEIPDANSEKYFVGTSEDWTIGNFLGIYRGGPPSIYSEELSDDLVVLRVSSEFRRKFPRDFRGKMNFRRVIAEDFCRRYVVGIALFRRHTDDFFSQYAAVFL</sequence>
<reference evidence="2 3" key="1">
    <citation type="journal article" date="2020" name="BMC Genomics">
        <title>Intraspecific diversification of the crop wild relative Brassica cretica Lam. using demographic model selection.</title>
        <authorList>
            <person name="Kioukis A."/>
            <person name="Michalopoulou V.A."/>
            <person name="Briers L."/>
            <person name="Pirintsos S."/>
            <person name="Studholme D.J."/>
            <person name="Pavlidis P."/>
            <person name="Sarris P.F."/>
        </authorList>
    </citation>
    <scope>NUCLEOTIDE SEQUENCE [LARGE SCALE GENOMIC DNA]</scope>
    <source>
        <strain evidence="3">cv. PFS-1207/04</strain>
    </source>
</reference>
<keyword evidence="3" id="KW-1185">Reference proteome</keyword>
<keyword evidence="1" id="KW-1133">Transmembrane helix</keyword>
<proteinExistence type="predicted"/>
<accession>A0ABQ7DRB4</accession>
<keyword evidence="1" id="KW-0472">Membrane</keyword>
<dbReference type="Proteomes" id="UP000266723">
    <property type="component" value="Unassembled WGS sequence"/>
</dbReference>
<feature type="transmembrane region" description="Helical" evidence="1">
    <location>
        <begin position="26"/>
        <end position="51"/>
    </location>
</feature>
<dbReference type="EMBL" id="QGKV02000649">
    <property type="protein sequence ID" value="KAF3580209.1"/>
    <property type="molecule type" value="Genomic_DNA"/>
</dbReference>